<accession>A0A6M0K786</accession>
<keyword evidence="3" id="KW-1185">Reference proteome</keyword>
<organism evidence="2 3">
    <name type="scientific">Thiorhodococcus minor</name>
    <dbReference type="NCBI Taxonomy" id="57489"/>
    <lineage>
        <taxon>Bacteria</taxon>
        <taxon>Pseudomonadati</taxon>
        <taxon>Pseudomonadota</taxon>
        <taxon>Gammaproteobacteria</taxon>
        <taxon>Chromatiales</taxon>
        <taxon>Chromatiaceae</taxon>
        <taxon>Thiorhodococcus</taxon>
    </lineage>
</organism>
<reference evidence="2 3" key="1">
    <citation type="submission" date="2020-02" db="EMBL/GenBank/DDBJ databases">
        <title>Genome sequences of Thiorhodococcus mannitoliphagus and Thiorhodococcus minor, purple sulfur photosynthetic bacteria in the gammaproteobacterial family, Chromatiaceae.</title>
        <authorList>
            <person name="Aviles F.A."/>
            <person name="Meyer T.E."/>
            <person name="Kyndt J.A."/>
        </authorList>
    </citation>
    <scope>NUCLEOTIDE SEQUENCE [LARGE SCALE GENOMIC DNA]</scope>
    <source>
        <strain evidence="2 3">DSM 11518</strain>
    </source>
</reference>
<evidence type="ECO:0000313" key="2">
    <source>
        <dbReference type="EMBL" id="NEV65221.1"/>
    </source>
</evidence>
<dbReference type="AlphaFoldDB" id="A0A6M0K786"/>
<feature type="region of interest" description="Disordered" evidence="1">
    <location>
        <begin position="62"/>
        <end position="84"/>
    </location>
</feature>
<protein>
    <submittedName>
        <fullName evidence="2">TraV family lipoprotein</fullName>
    </submittedName>
</protein>
<proteinExistence type="predicted"/>
<dbReference type="RefSeq" id="WP_164456548.1">
    <property type="nucleotide sequence ID" value="NZ_JAAIJQ010000178.1"/>
</dbReference>
<dbReference type="InterPro" id="IPR014118">
    <property type="entry name" value="T4SS_TraV"/>
</dbReference>
<sequence length="248" mass="26466">MTKESILPFNTARNGLLLLLLGVSLMTSGCGSLAVGEKRFGCKGHPSDPLCLPASRVYDLTSGTDSLQPPDWESERVDDEASGAQPARLVAVSVQRRNSSGGFFGDDVALFGATRKPANASEAPDVAQVDEPVEALPIAADEDLLLPRSRDPIPLRVPAQVMRIWLAPWEDENADLHASGYVFTEITPRTWSLAAGPDRFSNALLKPLQVEQRVVPSGGDAAARPRRQAPCAGEHCPSAPGALRNPLN</sequence>
<gene>
    <name evidence="2" type="ORF">G3446_25875</name>
</gene>
<dbReference type="PROSITE" id="PS51257">
    <property type="entry name" value="PROKAR_LIPOPROTEIN"/>
    <property type="match status" value="1"/>
</dbReference>
<name>A0A6M0K786_9GAMM</name>
<comment type="caution">
    <text evidence="2">The sequence shown here is derived from an EMBL/GenBank/DDBJ whole genome shotgun (WGS) entry which is preliminary data.</text>
</comment>
<keyword evidence="2" id="KW-0449">Lipoprotein</keyword>
<evidence type="ECO:0000313" key="3">
    <source>
        <dbReference type="Proteomes" id="UP000483379"/>
    </source>
</evidence>
<dbReference type="EMBL" id="JAAIJQ010000178">
    <property type="protein sequence ID" value="NEV65221.1"/>
    <property type="molecule type" value="Genomic_DNA"/>
</dbReference>
<dbReference type="Proteomes" id="UP000483379">
    <property type="component" value="Unassembled WGS sequence"/>
</dbReference>
<evidence type="ECO:0000256" key="1">
    <source>
        <dbReference type="SAM" id="MobiDB-lite"/>
    </source>
</evidence>
<feature type="region of interest" description="Disordered" evidence="1">
    <location>
        <begin position="216"/>
        <end position="248"/>
    </location>
</feature>
<dbReference type="Pfam" id="PF09676">
    <property type="entry name" value="TraV"/>
    <property type="match status" value="1"/>
</dbReference>